<dbReference type="GO" id="GO:0003677">
    <property type="term" value="F:DNA binding"/>
    <property type="evidence" value="ECO:0007669"/>
    <property type="project" value="InterPro"/>
</dbReference>
<dbReference type="InterPro" id="IPR011006">
    <property type="entry name" value="CheY-like_superfamily"/>
</dbReference>
<dbReference type="SMART" id="SM00448">
    <property type="entry name" value="REC"/>
    <property type="match status" value="1"/>
</dbReference>
<dbReference type="InParanoid" id="A0A061FWT3"/>
<feature type="domain" description="Response regulatory" evidence="7">
    <location>
        <begin position="18"/>
        <end position="133"/>
    </location>
</feature>
<dbReference type="NCBIfam" id="TIGR01557">
    <property type="entry name" value="myb_SHAQKYF"/>
    <property type="match status" value="1"/>
</dbReference>
<dbReference type="Gramene" id="EOY19249">
    <property type="protein sequence ID" value="EOY19249"/>
    <property type="gene ID" value="TCM_044257"/>
</dbReference>
<dbReference type="FunFam" id="1.10.10.60:FF:000007">
    <property type="entry name" value="Two-component response regulator"/>
    <property type="match status" value="1"/>
</dbReference>
<keyword evidence="3" id="KW-0805">Transcription regulation</keyword>
<dbReference type="Gene3D" id="1.10.10.60">
    <property type="entry name" value="Homeodomain-like"/>
    <property type="match status" value="1"/>
</dbReference>
<evidence type="ECO:0000256" key="5">
    <source>
        <dbReference type="ARBA" id="ARBA00023242"/>
    </source>
</evidence>
<evidence type="ECO:0000256" key="6">
    <source>
        <dbReference type="PROSITE-ProRule" id="PRU00169"/>
    </source>
</evidence>
<protein>
    <submittedName>
        <fullName evidence="8">Type-b response regulator</fullName>
    </submittedName>
</protein>
<dbReference type="PROSITE" id="PS50110">
    <property type="entry name" value="RESPONSE_REGULATORY"/>
    <property type="match status" value="1"/>
</dbReference>
<evidence type="ECO:0000259" key="7">
    <source>
        <dbReference type="PROSITE" id="PS50110"/>
    </source>
</evidence>
<reference evidence="8 9" key="1">
    <citation type="journal article" date="2013" name="Genome Biol.">
        <title>The genome sequence of the most widely cultivated cacao type and its use to identify candidate genes regulating pod color.</title>
        <authorList>
            <person name="Motamayor J.C."/>
            <person name="Mockaitis K."/>
            <person name="Schmutz J."/>
            <person name="Haiminen N."/>
            <person name="Iii D.L."/>
            <person name="Cornejo O."/>
            <person name="Findley S.D."/>
            <person name="Zheng P."/>
            <person name="Utro F."/>
            <person name="Royaert S."/>
            <person name="Saski C."/>
            <person name="Jenkins J."/>
            <person name="Podicheti R."/>
            <person name="Zhao M."/>
            <person name="Scheffler B.E."/>
            <person name="Stack J.C."/>
            <person name="Feltus F.A."/>
            <person name="Mustiga G.M."/>
            <person name="Amores F."/>
            <person name="Phillips W."/>
            <person name="Marelli J.P."/>
            <person name="May G.D."/>
            <person name="Shapiro H."/>
            <person name="Ma J."/>
            <person name="Bustamante C.D."/>
            <person name="Schnell R.J."/>
            <person name="Main D."/>
            <person name="Gilbert D."/>
            <person name="Parida L."/>
            <person name="Kuhn D.N."/>
        </authorList>
    </citation>
    <scope>NUCLEOTIDE SEQUENCE [LARGE SCALE GENOMIC DNA]</scope>
    <source>
        <strain evidence="9">cv. Matina 1-6</strain>
    </source>
</reference>
<dbReference type="GO" id="GO:0000160">
    <property type="term" value="P:phosphorelay signal transduction system"/>
    <property type="evidence" value="ECO:0007669"/>
    <property type="project" value="UniProtKB-KW"/>
</dbReference>
<dbReference type="eggNOG" id="KOG1601">
    <property type="taxonomic scope" value="Eukaryota"/>
</dbReference>
<accession>A0A061FWT3</accession>
<dbReference type="InterPro" id="IPR045279">
    <property type="entry name" value="ARR-like"/>
</dbReference>
<dbReference type="GO" id="GO:0009736">
    <property type="term" value="P:cytokinin-activated signaling pathway"/>
    <property type="evidence" value="ECO:0007669"/>
    <property type="project" value="InterPro"/>
</dbReference>
<dbReference type="InterPro" id="IPR009057">
    <property type="entry name" value="Homeodomain-like_sf"/>
</dbReference>
<dbReference type="GO" id="GO:0005634">
    <property type="term" value="C:nucleus"/>
    <property type="evidence" value="ECO:0007669"/>
    <property type="project" value="UniProtKB-SubCell"/>
</dbReference>
<dbReference type="Proteomes" id="UP000026915">
    <property type="component" value="Chromosome 10"/>
</dbReference>
<organism evidence="8 9">
    <name type="scientific">Theobroma cacao</name>
    <name type="common">Cacao</name>
    <name type="synonym">Cocoa</name>
    <dbReference type="NCBI Taxonomy" id="3641"/>
    <lineage>
        <taxon>Eukaryota</taxon>
        <taxon>Viridiplantae</taxon>
        <taxon>Streptophyta</taxon>
        <taxon>Embryophyta</taxon>
        <taxon>Tracheophyta</taxon>
        <taxon>Spermatophyta</taxon>
        <taxon>Magnoliopsida</taxon>
        <taxon>eudicotyledons</taxon>
        <taxon>Gunneridae</taxon>
        <taxon>Pentapetalae</taxon>
        <taxon>rosids</taxon>
        <taxon>malvids</taxon>
        <taxon>Malvales</taxon>
        <taxon>Malvaceae</taxon>
        <taxon>Byttnerioideae</taxon>
        <taxon>Theobroma</taxon>
    </lineage>
</organism>
<evidence type="ECO:0000256" key="1">
    <source>
        <dbReference type="ARBA" id="ARBA00004123"/>
    </source>
</evidence>
<dbReference type="AlphaFoldDB" id="A0A061FWT3"/>
<keyword evidence="4" id="KW-0804">Transcription</keyword>
<name>A0A061FWT3_THECC</name>
<dbReference type="InterPro" id="IPR001789">
    <property type="entry name" value="Sig_transdc_resp-reg_receiver"/>
</dbReference>
<dbReference type="Gene3D" id="3.40.50.2300">
    <property type="match status" value="1"/>
</dbReference>
<keyword evidence="9" id="KW-1185">Reference proteome</keyword>
<dbReference type="SUPFAM" id="SSF52172">
    <property type="entry name" value="CheY-like"/>
    <property type="match status" value="1"/>
</dbReference>
<evidence type="ECO:0000256" key="4">
    <source>
        <dbReference type="ARBA" id="ARBA00023163"/>
    </source>
</evidence>
<dbReference type="SUPFAM" id="SSF46689">
    <property type="entry name" value="Homeodomain-like"/>
    <property type="match status" value="1"/>
</dbReference>
<dbReference type="OMA" id="EESIDWY"/>
<comment type="subcellular location">
    <subcellularLocation>
        <location evidence="1">Nucleus</location>
    </subcellularLocation>
</comment>
<dbReference type="PANTHER" id="PTHR43874">
    <property type="entry name" value="TWO-COMPONENT RESPONSE REGULATOR"/>
    <property type="match status" value="1"/>
</dbReference>
<dbReference type="InterPro" id="IPR006447">
    <property type="entry name" value="Myb_dom_plants"/>
</dbReference>
<keyword evidence="6" id="KW-0597">Phosphoprotein</keyword>
<evidence type="ECO:0000313" key="8">
    <source>
        <dbReference type="EMBL" id="EOY19249.1"/>
    </source>
</evidence>
<keyword evidence="5" id="KW-0539">Nucleus</keyword>
<keyword evidence="2" id="KW-0902">Two-component regulatory system</keyword>
<sequence>MEENSVVEVDDNAVHELRVLAIDAQIFSLQYLSVVLHKCNYKVKTTTSAAEALEILRANKYEFDTVLVDVDSATIKGFKLLEIIGLEMYLPVIMVTGDGSLENIVKGLIHGAVDYIIKPVGVQEIKNSLWHCVSLNNAYWGSQQSMDSQESSDHQSLKPLEHSNASITVEDDKHSTPLDDASSSCQKKRRLVWTPELDAKFVRAVQTLSKGSMVHPKRILAIMNEPGLNRAKVASHLQKYRMSLKKQQGFDIESVTRYSSTKRNNRRNGKAGGVNADPLAVPSFNPFHSLEDINSIFLDPIGGGNTVMSQHRIPYGGLLVDPQKPYQSVPYSCLDDPNFQTPDFKSFNYYNYCLGMNIQPHDLGSEPLPGTTSRSPYFHDVGSEASTPSSAPFYPSSNAFLAPETDVAFQSPFAVASAPNLFPVKRSWTTWQSTNLGNLLLPAARRLLSCGE</sequence>
<dbReference type="Pfam" id="PF00072">
    <property type="entry name" value="Response_reg"/>
    <property type="match status" value="1"/>
</dbReference>
<dbReference type="EMBL" id="CM001888">
    <property type="protein sequence ID" value="EOY19249.1"/>
    <property type="molecule type" value="Genomic_DNA"/>
</dbReference>
<dbReference type="CDD" id="cd17584">
    <property type="entry name" value="REC_typeB_ARR-like"/>
    <property type="match status" value="1"/>
</dbReference>
<evidence type="ECO:0000256" key="2">
    <source>
        <dbReference type="ARBA" id="ARBA00023012"/>
    </source>
</evidence>
<proteinExistence type="predicted"/>
<evidence type="ECO:0000313" key="9">
    <source>
        <dbReference type="Proteomes" id="UP000026915"/>
    </source>
</evidence>
<evidence type="ECO:0000256" key="3">
    <source>
        <dbReference type="ARBA" id="ARBA00023015"/>
    </source>
</evidence>
<gene>
    <name evidence="8" type="ORF">TCM_044257</name>
</gene>
<feature type="modified residue" description="4-aspartylphosphate" evidence="6">
    <location>
        <position position="69"/>
    </location>
</feature>
<dbReference type="HOGENOM" id="CLU_606100_0_0_1"/>
<dbReference type="PANTHER" id="PTHR43874:SF215">
    <property type="entry name" value="RESPONSE REGULATOR, PUTATIVE-RELATED"/>
    <property type="match status" value="1"/>
</dbReference>